<comment type="caution">
    <text evidence="2">The sequence shown here is derived from an EMBL/GenBank/DDBJ whole genome shotgun (WGS) entry which is preliminary data.</text>
</comment>
<evidence type="ECO:0000313" key="3">
    <source>
        <dbReference type="Proteomes" id="UP000619079"/>
    </source>
</evidence>
<proteinExistence type="predicted"/>
<accession>A0A8J7LXD7</accession>
<protein>
    <submittedName>
        <fullName evidence="2">DUF1127 domain-containing protein</fullName>
    </submittedName>
</protein>
<dbReference type="Proteomes" id="UP000619079">
    <property type="component" value="Unassembled WGS sequence"/>
</dbReference>
<gene>
    <name evidence="2" type="ORF">JF290_18400</name>
</gene>
<dbReference type="AlphaFoldDB" id="A0A8J7LXD7"/>
<evidence type="ECO:0000259" key="1">
    <source>
        <dbReference type="Pfam" id="PF06568"/>
    </source>
</evidence>
<feature type="domain" description="YjiS-like" evidence="1">
    <location>
        <begin position="33"/>
        <end position="65"/>
    </location>
</feature>
<organism evidence="2 3">
    <name type="scientific">Sedimentitalea arenosa</name>
    <dbReference type="NCBI Taxonomy" id="2798803"/>
    <lineage>
        <taxon>Bacteria</taxon>
        <taxon>Pseudomonadati</taxon>
        <taxon>Pseudomonadota</taxon>
        <taxon>Alphaproteobacteria</taxon>
        <taxon>Rhodobacterales</taxon>
        <taxon>Paracoccaceae</taxon>
        <taxon>Sedimentitalea</taxon>
    </lineage>
</organism>
<dbReference type="Pfam" id="PF06568">
    <property type="entry name" value="YjiS-like"/>
    <property type="match status" value="1"/>
</dbReference>
<evidence type="ECO:0000313" key="2">
    <source>
        <dbReference type="EMBL" id="MBJ6373500.1"/>
    </source>
</evidence>
<reference evidence="2" key="1">
    <citation type="submission" date="2020-12" db="EMBL/GenBank/DDBJ databases">
        <title>Sedimentitalea sp. nov., isolated from sand in Incheon.</title>
        <authorList>
            <person name="Kim W."/>
        </authorList>
    </citation>
    <scope>NUCLEOTIDE SEQUENCE</scope>
    <source>
        <strain evidence="2">CAU 1593</strain>
    </source>
</reference>
<dbReference type="RefSeq" id="WP_199026374.1">
    <property type="nucleotide sequence ID" value="NZ_JAELVR010000014.1"/>
</dbReference>
<dbReference type="EMBL" id="JAELVR010000014">
    <property type="protein sequence ID" value="MBJ6373500.1"/>
    <property type="molecule type" value="Genomic_DNA"/>
</dbReference>
<sequence length="103" mass="11994">MSTYITREMIASASREGGGDESKDLVRRLFGSAIRNWRRRKMIATLEAMDDRLLRDIGLQRGDIRHTVYAFEDRELRMIPFASPADRLDDMTAQANWRSRAFL</sequence>
<keyword evidence="3" id="KW-1185">Reference proteome</keyword>
<dbReference type="InterPro" id="IPR009506">
    <property type="entry name" value="YjiS-like"/>
</dbReference>
<name>A0A8J7LXD7_9RHOB</name>